<evidence type="ECO:0000256" key="1">
    <source>
        <dbReference type="ARBA" id="ARBA00022723"/>
    </source>
</evidence>
<organism evidence="8 9">
    <name type="scientific">Drosophila willistoni</name>
    <name type="common">Fruit fly</name>
    <dbReference type="NCBI Taxonomy" id="7260"/>
    <lineage>
        <taxon>Eukaryota</taxon>
        <taxon>Metazoa</taxon>
        <taxon>Ecdysozoa</taxon>
        <taxon>Arthropoda</taxon>
        <taxon>Hexapoda</taxon>
        <taxon>Insecta</taxon>
        <taxon>Pterygota</taxon>
        <taxon>Neoptera</taxon>
        <taxon>Endopterygota</taxon>
        <taxon>Diptera</taxon>
        <taxon>Brachycera</taxon>
        <taxon>Muscomorpha</taxon>
        <taxon>Ephydroidea</taxon>
        <taxon>Drosophilidae</taxon>
        <taxon>Drosophila</taxon>
        <taxon>Sophophora</taxon>
    </lineage>
</organism>
<dbReference type="GO" id="GO:0045893">
    <property type="term" value="P:positive regulation of DNA-templated transcription"/>
    <property type="evidence" value="ECO:0007669"/>
    <property type="project" value="UniProtKB-ARBA"/>
</dbReference>
<dbReference type="Pfam" id="PF00096">
    <property type="entry name" value="zf-C2H2"/>
    <property type="match status" value="1"/>
</dbReference>
<keyword evidence="3 5" id="KW-0863">Zinc-finger</keyword>
<dbReference type="SMR" id="B4NH31"/>
<dbReference type="HOGENOM" id="CLU_083430_0_0_1"/>
<evidence type="ECO:0000256" key="4">
    <source>
        <dbReference type="ARBA" id="ARBA00022833"/>
    </source>
</evidence>
<dbReference type="PROSITE" id="PS50157">
    <property type="entry name" value="ZINC_FINGER_C2H2_2"/>
    <property type="match status" value="3"/>
</dbReference>
<dbReference type="PANTHER" id="PTHR14003">
    <property type="entry name" value="TRANSCRIPTIONAL REPRESSOR PROTEIN YY"/>
    <property type="match status" value="1"/>
</dbReference>
<dbReference type="OMA" id="TMGHHEW"/>
<evidence type="ECO:0000256" key="5">
    <source>
        <dbReference type="PROSITE-ProRule" id="PRU00042"/>
    </source>
</evidence>
<keyword evidence="9" id="KW-1185">Reference proteome</keyword>
<evidence type="ECO:0000256" key="6">
    <source>
        <dbReference type="SAM" id="MobiDB-lite"/>
    </source>
</evidence>
<evidence type="ECO:0000313" key="9">
    <source>
        <dbReference type="Proteomes" id="UP000007798"/>
    </source>
</evidence>
<dbReference type="STRING" id="7260.B4NH31"/>
<dbReference type="GO" id="GO:0000978">
    <property type="term" value="F:RNA polymerase II cis-regulatory region sequence-specific DNA binding"/>
    <property type="evidence" value="ECO:0007669"/>
    <property type="project" value="TreeGrafter"/>
</dbReference>
<dbReference type="InParanoid" id="B4NH31"/>
<dbReference type="Gene3D" id="3.30.160.60">
    <property type="entry name" value="Classic Zinc Finger"/>
    <property type="match status" value="2"/>
</dbReference>
<proteinExistence type="predicted"/>
<dbReference type="AlphaFoldDB" id="B4NH31"/>
<dbReference type="GO" id="GO:0031519">
    <property type="term" value="C:PcG protein complex"/>
    <property type="evidence" value="ECO:0007669"/>
    <property type="project" value="TreeGrafter"/>
</dbReference>
<feature type="compositionally biased region" description="Low complexity" evidence="6">
    <location>
        <begin position="38"/>
        <end position="58"/>
    </location>
</feature>
<dbReference type="InterPro" id="IPR036236">
    <property type="entry name" value="Znf_C2H2_sf"/>
</dbReference>
<sequence length="295" mass="34461">MFNSYFSDRYNGKHERFYKRYEVICRTIPNMPPMLRPRTTGNSHNSNSSSSRGSSSTRCHNIKPKTASKMKFQYGTSEPTNDWRATDDLSIVVRRQIEETEGVQLMAIYQPLDVTCEFSHTIWEIELPDSQCQEESSQPNPLSRTKVNIGKIKLLIGGNRLERKRLMQAETLSQKQAQIQQEVKKPKTDRRRIKPMPGESFNCRHCTKVFHHAWMLVAHTRIHTGERPFTCPDKSCQKSFADRSNLRSHQRTLGHHCWQHQCAQCGKYFSQECYLNRHSLDACRKYLLTIIHKKS</sequence>
<dbReference type="eggNOG" id="KOG2462">
    <property type="taxonomic scope" value="Eukaryota"/>
</dbReference>
<dbReference type="PANTHER" id="PTHR14003:SF19">
    <property type="entry name" value="YY2 TRANSCRIPTION FACTOR"/>
    <property type="match status" value="1"/>
</dbReference>
<dbReference type="FunFam" id="3.30.160.60:FF:001732">
    <property type="entry name" value="Zgc:162936"/>
    <property type="match status" value="1"/>
</dbReference>
<dbReference type="PROSITE" id="PS00028">
    <property type="entry name" value="ZINC_FINGER_C2H2_1"/>
    <property type="match status" value="2"/>
</dbReference>
<evidence type="ECO:0000256" key="3">
    <source>
        <dbReference type="ARBA" id="ARBA00022771"/>
    </source>
</evidence>
<protein>
    <recommendedName>
        <fullName evidence="7">C2H2-type domain-containing protein</fullName>
    </recommendedName>
</protein>
<dbReference type="GO" id="GO:0000981">
    <property type="term" value="F:DNA-binding transcription factor activity, RNA polymerase II-specific"/>
    <property type="evidence" value="ECO:0007669"/>
    <property type="project" value="TreeGrafter"/>
</dbReference>
<accession>B4NH31</accession>
<name>B4NH31_DROWI</name>
<feature type="region of interest" description="Disordered" evidence="6">
    <location>
        <begin position="32"/>
        <end position="61"/>
    </location>
</feature>
<dbReference type="KEGG" id="dwi:6651017"/>
<evidence type="ECO:0000259" key="7">
    <source>
        <dbReference type="PROSITE" id="PS50157"/>
    </source>
</evidence>
<dbReference type="EMBL" id="CH964272">
    <property type="protein sequence ID" value="EDW84528.1"/>
    <property type="molecule type" value="Genomic_DNA"/>
</dbReference>
<dbReference type="FunCoup" id="B4NH31">
    <property type="interactions" value="10"/>
</dbReference>
<feature type="domain" description="C2H2-type" evidence="7">
    <location>
        <begin position="201"/>
        <end position="228"/>
    </location>
</feature>
<dbReference type="Proteomes" id="UP000007798">
    <property type="component" value="Unassembled WGS sequence"/>
</dbReference>
<dbReference type="SUPFAM" id="SSF57667">
    <property type="entry name" value="beta-beta-alpha zinc fingers"/>
    <property type="match status" value="1"/>
</dbReference>
<reference evidence="8 9" key="1">
    <citation type="journal article" date="2007" name="Nature">
        <title>Evolution of genes and genomes on the Drosophila phylogeny.</title>
        <authorList>
            <consortium name="Drosophila 12 Genomes Consortium"/>
            <person name="Clark A.G."/>
            <person name="Eisen M.B."/>
            <person name="Smith D.R."/>
            <person name="Bergman C.M."/>
            <person name="Oliver B."/>
            <person name="Markow T.A."/>
            <person name="Kaufman T.C."/>
            <person name="Kellis M."/>
            <person name="Gelbart W."/>
            <person name="Iyer V.N."/>
            <person name="Pollard D.A."/>
            <person name="Sackton T.B."/>
            <person name="Larracuente A.M."/>
            <person name="Singh N.D."/>
            <person name="Abad J.P."/>
            <person name="Abt D.N."/>
            <person name="Adryan B."/>
            <person name="Aguade M."/>
            <person name="Akashi H."/>
            <person name="Anderson W.W."/>
            <person name="Aquadro C.F."/>
            <person name="Ardell D.H."/>
            <person name="Arguello R."/>
            <person name="Artieri C.G."/>
            <person name="Barbash D.A."/>
            <person name="Barker D."/>
            <person name="Barsanti P."/>
            <person name="Batterham P."/>
            <person name="Batzoglou S."/>
            <person name="Begun D."/>
            <person name="Bhutkar A."/>
            <person name="Blanco E."/>
            <person name="Bosak S.A."/>
            <person name="Bradley R.K."/>
            <person name="Brand A.D."/>
            <person name="Brent M.R."/>
            <person name="Brooks A.N."/>
            <person name="Brown R.H."/>
            <person name="Butlin R.K."/>
            <person name="Caggese C."/>
            <person name="Calvi B.R."/>
            <person name="Bernardo de Carvalho A."/>
            <person name="Caspi A."/>
            <person name="Castrezana S."/>
            <person name="Celniker S.E."/>
            <person name="Chang J.L."/>
            <person name="Chapple C."/>
            <person name="Chatterji S."/>
            <person name="Chinwalla A."/>
            <person name="Civetta A."/>
            <person name="Clifton S.W."/>
            <person name="Comeron J.M."/>
            <person name="Costello J.C."/>
            <person name="Coyne J.A."/>
            <person name="Daub J."/>
            <person name="David R.G."/>
            <person name="Delcher A.L."/>
            <person name="Delehaunty K."/>
            <person name="Do C.B."/>
            <person name="Ebling H."/>
            <person name="Edwards K."/>
            <person name="Eickbush T."/>
            <person name="Evans J.D."/>
            <person name="Filipski A."/>
            <person name="Findeiss S."/>
            <person name="Freyhult E."/>
            <person name="Fulton L."/>
            <person name="Fulton R."/>
            <person name="Garcia A.C."/>
            <person name="Gardiner A."/>
            <person name="Garfield D.A."/>
            <person name="Garvin B.E."/>
            <person name="Gibson G."/>
            <person name="Gilbert D."/>
            <person name="Gnerre S."/>
            <person name="Godfrey J."/>
            <person name="Good R."/>
            <person name="Gotea V."/>
            <person name="Gravely B."/>
            <person name="Greenberg A.J."/>
            <person name="Griffiths-Jones S."/>
            <person name="Gross S."/>
            <person name="Guigo R."/>
            <person name="Gustafson E.A."/>
            <person name="Haerty W."/>
            <person name="Hahn M.W."/>
            <person name="Halligan D.L."/>
            <person name="Halpern A.L."/>
            <person name="Halter G.M."/>
            <person name="Han M.V."/>
            <person name="Heger A."/>
            <person name="Hillier L."/>
            <person name="Hinrichs A.S."/>
            <person name="Holmes I."/>
            <person name="Hoskins R.A."/>
            <person name="Hubisz M.J."/>
            <person name="Hultmark D."/>
            <person name="Huntley M.A."/>
            <person name="Jaffe D.B."/>
            <person name="Jagadeeshan S."/>
            <person name="Jeck W.R."/>
            <person name="Johnson J."/>
            <person name="Jones C.D."/>
            <person name="Jordan W.C."/>
            <person name="Karpen G.H."/>
            <person name="Kataoka E."/>
            <person name="Keightley P.D."/>
            <person name="Kheradpour P."/>
            <person name="Kirkness E.F."/>
            <person name="Koerich L.B."/>
            <person name="Kristiansen K."/>
            <person name="Kudrna D."/>
            <person name="Kulathinal R.J."/>
            <person name="Kumar S."/>
            <person name="Kwok R."/>
            <person name="Lander E."/>
            <person name="Langley C.H."/>
            <person name="Lapoint R."/>
            <person name="Lazzaro B.P."/>
            <person name="Lee S.J."/>
            <person name="Levesque L."/>
            <person name="Li R."/>
            <person name="Lin C.F."/>
            <person name="Lin M.F."/>
            <person name="Lindblad-Toh K."/>
            <person name="Llopart A."/>
            <person name="Long M."/>
            <person name="Low L."/>
            <person name="Lozovsky E."/>
            <person name="Lu J."/>
            <person name="Luo M."/>
            <person name="Machado C.A."/>
            <person name="Makalowski W."/>
            <person name="Marzo M."/>
            <person name="Matsuda M."/>
            <person name="Matzkin L."/>
            <person name="McAllister B."/>
            <person name="McBride C.S."/>
            <person name="McKernan B."/>
            <person name="McKernan K."/>
            <person name="Mendez-Lago M."/>
            <person name="Minx P."/>
            <person name="Mollenhauer M.U."/>
            <person name="Montooth K."/>
            <person name="Mount S.M."/>
            <person name="Mu X."/>
            <person name="Myers E."/>
            <person name="Negre B."/>
            <person name="Newfeld S."/>
            <person name="Nielsen R."/>
            <person name="Noor M.A."/>
            <person name="O'Grady P."/>
            <person name="Pachter L."/>
            <person name="Papaceit M."/>
            <person name="Parisi M.J."/>
            <person name="Parisi M."/>
            <person name="Parts L."/>
            <person name="Pedersen J.S."/>
            <person name="Pesole G."/>
            <person name="Phillippy A.M."/>
            <person name="Ponting C.P."/>
            <person name="Pop M."/>
            <person name="Porcelli D."/>
            <person name="Powell J.R."/>
            <person name="Prohaska S."/>
            <person name="Pruitt K."/>
            <person name="Puig M."/>
            <person name="Quesneville H."/>
            <person name="Ram K.R."/>
            <person name="Rand D."/>
            <person name="Rasmussen M.D."/>
            <person name="Reed L.K."/>
            <person name="Reenan R."/>
            <person name="Reily A."/>
            <person name="Remington K.A."/>
            <person name="Rieger T.T."/>
            <person name="Ritchie M.G."/>
            <person name="Robin C."/>
            <person name="Rogers Y.H."/>
            <person name="Rohde C."/>
            <person name="Rozas J."/>
            <person name="Rubenfield M.J."/>
            <person name="Ruiz A."/>
            <person name="Russo S."/>
            <person name="Salzberg S.L."/>
            <person name="Sanchez-Gracia A."/>
            <person name="Saranga D.J."/>
            <person name="Sato H."/>
            <person name="Schaeffer S.W."/>
            <person name="Schatz M.C."/>
            <person name="Schlenke T."/>
            <person name="Schwartz R."/>
            <person name="Segarra C."/>
            <person name="Singh R.S."/>
            <person name="Sirot L."/>
            <person name="Sirota M."/>
            <person name="Sisneros N.B."/>
            <person name="Smith C.D."/>
            <person name="Smith T.F."/>
            <person name="Spieth J."/>
            <person name="Stage D.E."/>
            <person name="Stark A."/>
            <person name="Stephan W."/>
            <person name="Strausberg R.L."/>
            <person name="Strempel S."/>
            <person name="Sturgill D."/>
            <person name="Sutton G."/>
            <person name="Sutton G.G."/>
            <person name="Tao W."/>
            <person name="Teichmann S."/>
            <person name="Tobari Y.N."/>
            <person name="Tomimura Y."/>
            <person name="Tsolas J.M."/>
            <person name="Valente V.L."/>
            <person name="Venter E."/>
            <person name="Venter J.C."/>
            <person name="Vicario S."/>
            <person name="Vieira F.G."/>
            <person name="Vilella A.J."/>
            <person name="Villasante A."/>
            <person name="Walenz B."/>
            <person name="Wang J."/>
            <person name="Wasserman M."/>
            <person name="Watts T."/>
            <person name="Wilson D."/>
            <person name="Wilson R.K."/>
            <person name="Wing R.A."/>
            <person name="Wolfner M.F."/>
            <person name="Wong A."/>
            <person name="Wong G.K."/>
            <person name="Wu C.I."/>
            <person name="Wu G."/>
            <person name="Yamamoto D."/>
            <person name="Yang H.P."/>
            <person name="Yang S.P."/>
            <person name="Yorke J.A."/>
            <person name="Yoshida K."/>
            <person name="Zdobnov E."/>
            <person name="Zhang P."/>
            <person name="Zhang Y."/>
            <person name="Zimin A.V."/>
            <person name="Baldwin J."/>
            <person name="Abdouelleil A."/>
            <person name="Abdulkadir J."/>
            <person name="Abebe A."/>
            <person name="Abera B."/>
            <person name="Abreu J."/>
            <person name="Acer S.C."/>
            <person name="Aftuck L."/>
            <person name="Alexander A."/>
            <person name="An P."/>
            <person name="Anderson E."/>
            <person name="Anderson S."/>
            <person name="Arachi H."/>
            <person name="Azer M."/>
            <person name="Bachantsang P."/>
            <person name="Barry A."/>
            <person name="Bayul T."/>
            <person name="Berlin A."/>
            <person name="Bessette D."/>
            <person name="Bloom T."/>
            <person name="Blye J."/>
            <person name="Boguslavskiy L."/>
            <person name="Bonnet C."/>
            <person name="Boukhgalter B."/>
            <person name="Bourzgui I."/>
            <person name="Brown A."/>
            <person name="Cahill P."/>
            <person name="Channer S."/>
            <person name="Cheshatsang Y."/>
            <person name="Chuda L."/>
            <person name="Citroen M."/>
            <person name="Collymore A."/>
            <person name="Cooke P."/>
            <person name="Costello M."/>
            <person name="D'Aco K."/>
            <person name="Daza R."/>
            <person name="De Haan G."/>
            <person name="DeGray S."/>
            <person name="DeMaso C."/>
            <person name="Dhargay N."/>
            <person name="Dooley K."/>
            <person name="Dooley E."/>
            <person name="Doricent M."/>
            <person name="Dorje P."/>
            <person name="Dorjee K."/>
            <person name="Dupes A."/>
            <person name="Elong R."/>
            <person name="Falk J."/>
            <person name="Farina A."/>
            <person name="Faro S."/>
            <person name="Ferguson D."/>
            <person name="Fisher S."/>
            <person name="Foley C.D."/>
            <person name="Franke A."/>
            <person name="Friedrich D."/>
            <person name="Gadbois L."/>
            <person name="Gearin G."/>
            <person name="Gearin C.R."/>
            <person name="Giannoukos G."/>
            <person name="Goode T."/>
            <person name="Graham J."/>
            <person name="Grandbois E."/>
            <person name="Grewal S."/>
            <person name="Gyaltsen K."/>
            <person name="Hafez N."/>
            <person name="Hagos B."/>
            <person name="Hall J."/>
            <person name="Henson C."/>
            <person name="Hollinger A."/>
            <person name="Honan T."/>
            <person name="Huard M.D."/>
            <person name="Hughes L."/>
            <person name="Hurhula B."/>
            <person name="Husby M.E."/>
            <person name="Kamat A."/>
            <person name="Kanga B."/>
            <person name="Kashin S."/>
            <person name="Khazanovich D."/>
            <person name="Kisner P."/>
            <person name="Lance K."/>
            <person name="Lara M."/>
            <person name="Lee W."/>
            <person name="Lennon N."/>
            <person name="Letendre F."/>
            <person name="LeVine R."/>
            <person name="Lipovsky A."/>
            <person name="Liu X."/>
            <person name="Liu J."/>
            <person name="Liu S."/>
            <person name="Lokyitsang T."/>
            <person name="Lokyitsang Y."/>
            <person name="Lubonja R."/>
            <person name="Lui A."/>
            <person name="MacDonald P."/>
            <person name="Magnisalis V."/>
            <person name="Maru K."/>
            <person name="Matthews C."/>
            <person name="McCusker W."/>
            <person name="McDonough S."/>
            <person name="Mehta T."/>
            <person name="Meldrim J."/>
            <person name="Meneus L."/>
            <person name="Mihai O."/>
            <person name="Mihalev A."/>
            <person name="Mihova T."/>
            <person name="Mittelman R."/>
            <person name="Mlenga V."/>
            <person name="Montmayeur A."/>
            <person name="Mulrain L."/>
            <person name="Navidi A."/>
            <person name="Naylor J."/>
            <person name="Negash T."/>
            <person name="Nguyen T."/>
            <person name="Nguyen N."/>
            <person name="Nicol R."/>
            <person name="Norbu C."/>
            <person name="Norbu N."/>
            <person name="Novod N."/>
            <person name="O'Neill B."/>
            <person name="Osman S."/>
            <person name="Markiewicz E."/>
            <person name="Oyono O.L."/>
            <person name="Patti C."/>
            <person name="Phunkhang P."/>
            <person name="Pierre F."/>
            <person name="Priest M."/>
            <person name="Raghuraman S."/>
            <person name="Rege F."/>
            <person name="Reyes R."/>
            <person name="Rise C."/>
            <person name="Rogov P."/>
            <person name="Ross K."/>
            <person name="Ryan E."/>
            <person name="Settipalli S."/>
            <person name="Shea T."/>
            <person name="Sherpa N."/>
            <person name="Shi L."/>
            <person name="Shih D."/>
            <person name="Sparrow T."/>
            <person name="Spaulding J."/>
            <person name="Stalker J."/>
            <person name="Stange-Thomann N."/>
            <person name="Stavropoulos S."/>
            <person name="Stone C."/>
            <person name="Strader C."/>
            <person name="Tesfaye S."/>
            <person name="Thomson T."/>
            <person name="Thoulutsang Y."/>
            <person name="Thoulutsang D."/>
            <person name="Topham K."/>
            <person name="Topping I."/>
            <person name="Tsamla T."/>
            <person name="Vassiliev H."/>
            <person name="Vo A."/>
            <person name="Wangchuk T."/>
            <person name="Wangdi T."/>
            <person name="Weiand M."/>
            <person name="Wilkinson J."/>
            <person name="Wilson A."/>
            <person name="Yadav S."/>
            <person name="Young G."/>
            <person name="Yu Q."/>
            <person name="Zembek L."/>
            <person name="Zhong D."/>
            <person name="Zimmer A."/>
            <person name="Zwirko Z."/>
            <person name="Jaffe D.B."/>
            <person name="Alvarez P."/>
            <person name="Brockman W."/>
            <person name="Butler J."/>
            <person name="Chin C."/>
            <person name="Gnerre S."/>
            <person name="Grabherr M."/>
            <person name="Kleber M."/>
            <person name="Mauceli E."/>
            <person name="MacCallum I."/>
        </authorList>
    </citation>
    <scope>NUCLEOTIDE SEQUENCE [LARGE SCALE GENOMIC DNA]</scope>
    <source>
        <strain evidence="9">Tucson 14030-0811.24</strain>
    </source>
</reference>
<keyword evidence="2" id="KW-0677">Repeat</keyword>
<feature type="domain" description="C2H2-type" evidence="7">
    <location>
        <begin position="260"/>
        <end position="278"/>
    </location>
</feature>
<dbReference type="PhylomeDB" id="B4NH31"/>
<keyword evidence="1" id="KW-0479">Metal-binding</keyword>
<dbReference type="OrthoDB" id="6910977at2759"/>
<dbReference type="SMART" id="SM00355">
    <property type="entry name" value="ZnF_C2H2"/>
    <property type="match status" value="3"/>
</dbReference>
<keyword evidence="4" id="KW-0862">Zinc</keyword>
<dbReference type="GO" id="GO:0000785">
    <property type="term" value="C:chromatin"/>
    <property type="evidence" value="ECO:0007669"/>
    <property type="project" value="TreeGrafter"/>
</dbReference>
<gene>
    <name evidence="8" type="primary">Dwil\GK13089</name>
    <name evidence="8" type="ORF">Dwil_GK13089</name>
</gene>
<feature type="domain" description="C2H2-type" evidence="7">
    <location>
        <begin position="229"/>
        <end position="261"/>
    </location>
</feature>
<evidence type="ECO:0000256" key="2">
    <source>
        <dbReference type="ARBA" id="ARBA00022737"/>
    </source>
</evidence>
<dbReference type="GO" id="GO:0008270">
    <property type="term" value="F:zinc ion binding"/>
    <property type="evidence" value="ECO:0007669"/>
    <property type="project" value="UniProtKB-KW"/>
</dbReference>
<dbReference type="GO" id="GO:0005667">
    <property type="term" value="C:transcription regulator complex"/>
    <property type="evidence" value="ECO:0007669"/>
    <property type="project" value="TreeGrafter"/>
</dbReference>
<dbReference type="InterPro" id="IPR013087">
    <property type="entry name" value="Znf_C2H2_type"/>
</dbReference>
<evidence type="ECO:0000313" key="8">
    <source>
        <dbReference type="EMBL" id="EDW84528.1"/>
    </source>
</evidence>